<name>A0ABD1YYW2_9MARC</name>
<proteinExistence type="predicted"/>
<sequence length="131" mass="14930">MYANRKESQRRESRRLTSKALRRSMIAIEQESKRLAKGKILSDEMVKKGKLPHVDKQMQIEIQKSLKGVLGHLGNITGAVVNRADELKEIAREGGGVADILKEEHPERKRLRQHNLNLNLEAKTRDEGLKS</sequence>
<dbReference type="EMBL" id="JBHFFA010000003">
    <property type="protein sequence ID" value="KAL2635971.1"/>
    <property type="molecule type" value="Genomic_DNA"/>
</dbReference>
<protein>
    <submittedName>
        <fullName evidence="1">Uncharacterized protein</fullName>
    </submittedName>
</protein>
<keyword evidence="2" id="KW-1185">Reference proteome</keyword>
<gene>
    <name evidence="1" type="ORF">R1flu_007450</name>
</gene>
<dbReference type="Proteomes" id="UP001605036">
    <property type="component" value="Unassembled WGS sequence"/>
</dbReference>
<accession>A0ABD1YYW2</accession>
<reference evidence="1 2" key="1">
    <citation type="submission" date="2024-09" db="EMBL/GenBank/DDBJ databases">
        <title>Chromosome-scale assembly of Riccia fluitans.</title>
        <authorList>
            <person name="Paukszto L."/>
            <person name="Sawicki J."/>
            <person name="Karawczyk K."/>
            <person name="Piernik-Szablinska J."/>
            <person name="Szczecinska M."/>
            <person name="Mazdziarz M."/>
        </authorList>
    </citation>
    <scope>NUCLEOTIDE SEQUENCE [LARGE SCALE GENOMIC DNA]</scope>
    <source>
        <strain evidence="1">Rf_01</strain>
        <tissue evidence="1">Aerial parts of the thallus</tissue>
    </source>
</reference>
<organism evidence="1 2">
    <name type="scientific">Riccia fluitans</name>
    <dbReference type="NCBI Taxonomy" id="41844"/>
    <lineage>
        <taxon>Eukaryota</taxon>
        <taxon>Viridiplantae</taxon>
        <taxon>Streptophyta</taxon>
        <taxon>Embryophyta</taxon>
        <taxon>Marchantiophyta</taxon>
        <taxon>Marchantiopsida</taxon>
        <taxon>Marchantiidae</taxon>
        <taxon>Marchantiales</taxon>
        <taxon>Ricciaceae</taxon>
        <taxon>Riccia</taxon>
    </lineage>
</organism>
<dbReference type="AlphaFoldDB" id="A0ABD1YYW2"/>
<comment type="caution">
    <text evidence="1">The sequence shown here is derived from an EMBL/GenBank/DDBJ whole genome shotgun (WGS) entry which is preliminary data.</text>
</comment>
<evidence type="ECO:0000313" key="1">
    <source>
        <dbReference type="EMBL" id="KAL2635971.1"/>
    </source>
</evidence>
<evidence type="ECO:0000313" key="2">
    <source>
        <dbReference type="Proteomes" id="UP001605036"/>
    </source>
</evidence>